<keyword evidence="2" id="KW-0862">Zinc</keyword>
<dbReference type="InterPro" id="IPR001878">
    <property type="entry name" value="Znf_CCHC"/>
</dbReference>
<dbReference type="GO" id="GO:0003676">
    <property type="term" value="F:nucleic acid binding"/>
    <property type="evidence" value="ECO:0007669"/>
    <property type="project" value="InterPro"/>
</dbReference>
<dbReference type="InterPro" id="IPR054465">
    <property type="entry name" value="Integrase_p58-like_C"/>
</dbReference>
<evidence type="ECO:0000313" key="5">
    <source>
        <dbReference type="Ensembl" id="ENSGMOP00000050638.1"/>
    </source>
</evidence>
<protein>
    <recommendedName>
        <fullName evidence="1">Gypsy retrotransposon integrase-like protein 1</fullName>
    </recommendedName>
</protein>
<dbReference type="InterPro" id="IPR038269">
    <property type="entry name" value="SCAN_sf"/>
</dbReference>
<evidence type="ECO:0000256" key="2">
    <source>
        <dbReference type="PROSITE-ProRule" id="PRU00047"/>
    </source>
</evidence>
<dbReference type="Gene3D" id="4.10.60.10">
    <property type="entry name" value="Zinc finger, CCHC-type"/>
    <property type="match status" value="1"/>
</dbReference>
<dbReference type="Pfam" id="PF00665">
    <property type="entry name" value="rve"/>
    <property type="match status" value="1"/>
</dbReference>
<evidence type="ECO:0000259" key="4">
    <source>
        <dbReference type="PROSITE" id="PS50994"/>
    </source>
</evidence>
<dbReference type="InterPro" id="IPR003309">
    <property type="entry name" value="SCAN_dom"/>
</dbReference>
<dbReference type="Gene3D" id="1.10.4020.10">
    <property type="entry name" value="DNA breaking-rejoining enzymes"/>
    <property type="match status" value="1"/>
</dbReference>
<sequence length="1040" mass="116564">MDNELALEKTKMDNELALEKTKMENELALEKTKMDKELALEAMKQRTEQAKLDIEQFKLDLVREGKMAGTDITRSAGSSRVDCTKNLRLLPKFDEEDPDTFFSLFERLADSQEWPDSERTLLLQCVFRGKAQKAYAALTAEQCKEYKMVKDAVLKAYELVPEAYRQLFRNWKKGVKQTHVDFERELDIHFDRWCSASSVVSFEELRNLVVLEQFKQSLPDYISTYINERKVKTPKEAAVLADEYSLTHKRIFGEQSQQRFRLKDSGEKGESDFNRGFTKGELGTVGNNEYNTACNYCQRQGHWKKECPMLKSKKGFSTWPAKSVGLAAPLSISELNTVKVGSPYQMQTKTLSAADIASKYAPFISDGFVSLVDSSEKVPVKIFRDSGAINNFIRESVLQFAPHSDTGSCVPVRGIGLNTIFVPVHTVKLSCNFGQGEVEVCVRPELPVAGVDIILGNEFAGACMWPEASTSDVTSQGVYSSAPVRAQGSEVSEQSVSPVCAVTRSMSVMPNVNRSKAGSGKGNDDKFAFLWPTDLVSVSQAEFVRDQKEDLSLKELFEQAGHGINGGNNSGGYFLHHDLLMRRWVPHGDDVAGGSVEQFVLPVKYRQSVIKLAHDNVAGHMGVRKTYDRVLRHFFWPRLKREIASYIRTCHTCQLTGKPNQCITPAPLYPIPVISQPFEHLIIDCVGPLPRSRSGSQYLLTVMCQATRYPAVYPLHTISAKSVVRALSKFISVFGIPKVIQSDQGSNFTSRLFAQVLQQLHIKHNKSSVYHPQSQGALERFHQHLKSLLRAYCTELKVDWEEGLPWLLLAAREVVQESTGFSPNELVFAHTVRGPLTIVSEQWKSEGPPPDLITFVNGFRQRLYEAGVLAKEKLEISQKKMKRLYDRKVEQRQYGPGDQVLVLLPVVESPFHAKFFGPCSVLKKVSEQNYLIDMPNKRKSSKICHVNLLKPYHARLLSSESSLNVGNSKACGNPTLLVSPVNPCTSQVMAELEEGGDVSGDGVLLPRLKNSETLCILSELLGHLDVGKRDQLEMGFYYLA</sequence>
<dbReference type="GeneTree" id="ENSGT01050000244855"/>
<dbReference type="InterPro" id="IPR036397">
    <property type="entry name" value="RNaseH_sf"/>
</dbReference>
<dbReference type="Proteomes" id="UP000694546">
    <property type="component" value="Chromosome 7"/>
</dbReference>
<reference evidence="5" key="2">
    <citation type="submission" date="2025-09" db="UniProtKB">
        <authorList>
            <consortium name="Ensembl"/>
        </authorList>
    </citation>
    <scope>IDENTIFICATION</scope>
</reference>
<keyword evidence="2" id="KW-0863">Zinc-finger</keyword>
<accession>A0A8C5BT24</accession>
<dbReference type="GO" id="GO:0008270">
    <property type="term" value="F:zinc ion binding"/>
    <property type="evidence" value="ECO:0007669"/>
    <property type="project" value="UniProtKB-KW"/>
</dbReference>
<dbReference type="Pfam" id="PF22938">
    <property type="entry name" value="Integrase_p58_C"/>
    <property type="match status" value="1"/>
</dbReference>
<dbReference type="FunFam" id="3.30.420.10:FF:000032">
    <property type="entry name" value="Retrovirus-related Pol polyprotein from transposon 297-like Protein"/>
    <property type="match status" value="1"/>
</dbReference>
<evidence type="ECO:0000313" key="6">
    <source>
        <dbReference type="Proteomes" id="UP000694546"/>
    </source>
</evidence>
<dbReference type="Pfam" id="PF02023">
    <property type="entry name" value="SCAN"/>
    <property type="match status" value="1"/>
</dbReference>
<dbReference type="InterPro" id="IPR041588">
    <property type="entry name" value="Integrase_H2C2"/>
</dbReference>
<dbReference type="Pfam" id="PF17921">
    <property type="entry name" value="Integrase_H2C2"/>
    <property type="match status" value="1"/>
</dbReference>
<dbReference type="Gene3D" id="1.10.340.70">
    <property type="match status" value="1"/>
</dbReference>
<dbReference type="InterPro" id="IPR036875">
    <property type="entry name" value="Znf_CCHC_sf"/>
</dbReference>
<proteinExistence type="predicted"/>
<dbReference type="PROSITE" id="PS50158">
    <property type="entry name" value="ZF_CCHC"/>
    <property type="match status" value="1"/>
</dbReference>
<dbReference type="PANTHER" id="PTHR46888:SF13">
    <property type="entry name" value="RIBONUCLEASE H"/>
    <property type="match status" value="1"/>
</dbReference>
<dbReference type="FunFam" id="1.10.340.70:FF:000001">
    <property type="entry name" value="Retrovirus-related Pol polyprotein from transposon gypsy-like Protein"/>
    <property type="match status" value="1"/>
</dbReference>
<organism evidence="5 6">
    <name type="scientific">Gadus morhua</name>
    <name type="common">Atlantic cod</name>
    <dbReference type="NCBI Taxonomy" id="8049"/>
    <lineage>
        <taxon>Eukaryota</taxon>
        <taxon>Metazoa</taxon>
        <taxon>Chordata</taxon>
        <taxon>Craniata</taxon>
        <taxon>Vertebrata</taxon>
        <taxon>Euteleostomi</taxon>
        <taxon>Actinopterygii</taxon>
        <taxon>Neopterygii</taxon>
        <taxon>Teleostei</taxon>
        <taxon>Neoteleostei</taxon>
        <taxon>Acanthomorphata</taxon>
        <taxon>Zeiogadaria</taxon>
        <taxon>Gadariae</taxon>
        <taxon>Gadiformes</taxon>
        <taxon>Gadoidei</taxon>
        <taxon>Gadidae</taxon>
        <taxon>Gadus</taxon>
    </lineage>
</organism>
<dbReference type="SUPFAM" id="SSF47353">
    <property type="entry name" value="Retrovirus capsid dimerization domain-like"/>
    <property type="match status" value="1"/>
</dbReference>
<evidence type="ECO:0000259" key="3">
    <source>
        <dbReference type="PROSITE" id="PS50158"/>
    </source>
</evidence>
<dbReference type="GO" id="GO:0015074">
    <property type="term" value="P:DNA integration"/>
    <property type="evidence" value="ECO:0007669"/>
    <property type="project" value="InterPro"/>
</dbReference>
<dbReference type="AlphaFoldDB" id="A0A8C5BT24"/>
<dbReference type="SUPFAM" id="SSF57756">
    <property type="entry name" value="Retrovirus zinc finger-like domains"/>
    <property type="match status" value="1"/>
</dbReference>
<name>A0A8C5BT24_GADMO</name>
<evidence type="ECO:0000256" key="1">
    <source>
        <dbReference type="ARBA" id="ARBA00039658"/>
    </source>
</evidence>
<feature type="domain" description="Integrase catalytic" evidence="4">
    <location>
        <begin position="673"/>
        <end position="831"/>
    </location>
</feature>
<keyword evidence="6" id="KW-1185">Reference proteome</keyword>
<reference evidence="5" key="1">
    <citation type="submission" date="2025-08" db="UniProtKB">
        <authorList>
            <consortium name="Ensembl"/>
        </authorList>
    </citation>
    <scope>IDENTIFICATION</scope>
</reference>
<dbReference type="Ensembl" id="ENSGMOT00000056280.1">
    <property type="protein sequence ID" value="ENSGMOP00000050638.1"/>
    <property type="gene ID" value="ENSGMOG00000028236.1"/>
</dbReference>
<dbReference type="PANTHER" id="PTHR46888">
    <property type="entry name" value="ZINC KNUCKLE DOMAINCONTAINING PROTEIN-RELATED"/>
    <property type="match status" value="1"/>
</dbReference>
<feature type="domain" description="CCHC-type" evidence="3">
    <location>
        <begin position="294"/>
        <end position="308"/>
    </location>
</feature>
<dbReference type="OMA" id="LACEMAV"/>
<dbReference type="InterPro" id="IPR012337">
    <property type="entry name" value="RNaseH-like_sf"/>
</dbReference>
<dbReference type="PROSITE" id="PS50994">
    <property type="entry name" value="INTEGRASE"/>
    <property type="match status" value="1"/>
</dbReference>
<keyword evidence="2" id="KW-0479">Metal-binding</keyword>
<dbReference type="SUPFAM" id="SSF53098">
    <property type="entry name" value="Ribonuclease H-like"/>
    <property type="match status" value="1"/>
</dbReference>
<dbReference type="InterPro" id="IPR001584">
    <property type="entry name" value="Integrase_cat-core"/>
</dbReference>
<dbReference type="Gene3D" id="3.30.420.10">
    <property type="entry name" value="Ribonuclease H-like superfamily/Ribonuclease H"/>
    <property type="match status" value="1"/>
</dbReference>